<dbReference type="Pfam" id="PF00581">
    <property type="entry name" value="Rhodanese"/>
    <property type="match status" value="1"/>
</dbReference>
<evidence type="ECO:0000313" key="2">
    <source>
        <dbReference type="EMBL" id="GAB79135.1"/>
    </source>
</evidence>
<dbReference type="EMBL" id="BAGZ01000020">
    <property type="protein sequence ID" value="GAB79135.1"/>
    <property type="molecule type" value="Genomic_DNA"/>
</dbReference>
<comment type="caution">
    <text evidence="2">The sequence shown here is derived from an EMBL/GenBank/DDBJ whole genome shotgun (WGS) entry which is preliminary data.</text>
</comment>
<reference evidence="2 3" key="1">
    <citation type="submission" date="2012-08" db="EMBL/GenBank/DDBJ databases">
        <title>Whole genome shotgun sequence of Austwickia chelonae NBRC 105200.</title>
        <authorList>
            <person name="Yoshida I."/>
            <person name="Hosoyama A."/>
            <person name="Tsuchikane K."/>
            <person name="Katsumata H."/>
            <person name="Ando Y."/>
            <person name="Ohji S."/>
            <person name="Hamada M."/>
            <person name="Tamura T."/>
            <person name="Yamazoe A."/>
            <person name="Yamazaki S."/>
            <person name="Fujita N."/>
        </authorList>
    </citation>
    <scope>NUCLEOTIDE SEQUENCE [LARGE SCALE GENOMIC DNA]</scope>
    <source>
        <strain evidence="2 3">NBRC 105200</strain>
    </source>
</reference>
<protein>
    <recommendedName>
        <fullName evidence="1">Rhodanese domain-containing protein</fullName>
    </recommendedName>
</protein>
<dbReference type="Gene3D" id="3.40.250.10">
    <property type="entry name" value="Rhodanese-like domain"/>
    <property type="match status" value="1"/>
</dbReference>
<dbReference type="Proteomes" id="UP000008495">
    <property type="component" value="Unassembled WGS sequence"/>
</dbReference>
<feature type="domain" description="Rhodanese" evidence="1">
    <location>
        <begin position="13"/>
        <end position="100"/>
    </location>
</feature>
<dbReference type="STRING" id="100225.SAMN05421595_2996"/>
<dbReference type="OrthoDB" id="9800872at2"/>
<dbReference type="InterPro" id="IPR001763">
    <property type="entry name" value="Rhodanese-like_dom"/>
</dbReference>
<proteinExistence type="predicted"/>
<dbReference type="SMART" id="SM00450">
    <property type="entry name" value="RHOD"/>
    <property type="match status" value="1"/>
</dbReference>
<sequence>MRECTIDDLARAHSEGATVVDVREPNEYAGGHVPGAMTAPLSRLAGHLSEIPSGGVVYVICASGNRSKAATTLLTNAGHDAVSVQGGTNGWIQSGRPVVHGMSPR</sequence>
<keyword evidence="3" id="KW-1185">Reference proteome</keyword>
<dbReference type="RefSeq" id="WP_006503892.1">
    <property type="nucleotide sequence ID" value="NZ_BAGZ01000020.1"/>
</dbReference>
<dbReference type="CDD" id="cd00158">
    <property type="entry name" value="RHOD"/>
    <property type="match status" value="1"/>
</dbReference>
<name>K6VUX6_9MICO</name>
<dbReference type="InterPro" id="IPR036873">
    <property type="entry name" value="Rhodanese-like_dom_sf"/>
</dbReference>
<dbReference type="AlphaFoldDB" id="K6VUX6"/>
<dbReference type="SUPFAM" id="SSF52821">
    <property type="entry name" value="Rhodanese/Cell cycle control phosphatase"/>
    <property type="match status" value="1"/>
</dbReference>
<organism evidence="2 3">
    <name type="scientific">Austwickia chelonae NBRC 105200</name>
    <dbReference type="NCBI Taxonomy" id="1184607"/>
    <lineage>
        <taxon>Bacteria</taxon>
        <taxon>Bacillati</taxon>
        <taxon>Actinomycetota</taxon>
        <taxon>Actinomycetes</taxon>
        <taxon>Micrococcales</taxon>
        <taxon>Dermatophilaceae</taxon>
        <taxon>Austwickia</taxon>
    </lineage>
</organism>
<accession>K6VUX6</accession>
<gene>
    <name evidence="2" type="ORF">AUCHE_20_00060</name>
</gene>
<evidence type="ECO:0000313" key="3">
    <source>
        <dbReference type="Proteomes" id="UP000008495"/>
    </source>
</evidence>
<dbReference type="InterPro" id="IPR050229">
    <property type="entry name" value="GlpE_sulfurtransferase"/>
</dbReference>
<dbReference type="PANTHER" id="PTHR43031:SF1">
    <property type="entry name" value="PYRIDINE NUCLEOTIDE-DISULPHIDE OXIDOREDUCTASE"/>
    <property type="match status" value="1"/>
</dbReference>
<dbReference type="eggNOG" id="COG0607">
    <property type="taxonomic scope" value="Bacteria"/>
</dbReference>
<dbReference type="PROSITE" id="PS50206">
    <property type="entry name" value="RHODANESE_3"/>
    <property type="match status" value="1"/>
</dbReference>
<evidence type="ECO:0000259" key="1">
    <source>
        <dbReference type="PROSITE" id="PS50206"/>
    </source>
</evidence>
<dbReference type="PANTHER" id="PTHR43031">
    <property type="entry name" value="FAD-DEPENDENT OXIDOREDUCTASE"/>
    <property type="match status" value="1"/>
</dbReference>